<gene>
    <name evidence="1" type="ORF">SR858_25335</name>
</gene>
<name>A0ABZ0XYI4_9BURK</name>
<evidence type="ECO:0000313" key="1">
    <source>
        <dbReference type="EMBL" id="WQH04322.1"/>
    </source>
</evidence>
<evidence type="ECO:0000313" key="2">
    <source>
        <dbReference type="Proteomes" id="UP001326110"/>
    </source>
</evidence>
<accession>A0ABZ0XYI4</accession>
<dbReference type="RefSeq" id="WP_026637642.1">
    <property type="nucleotide sequence ID" value="NZ_CP140152.1"/>
</dbReference>
<dbReference type="EMBL" id="CP140152">
    <property type="protein sequence ID" value="WQH04322.1"/>
    <property type="molecule type" value="Genomic_DNA"/>
</dbReference>
<reference evidence="1 2" key="1">
    <citation type="submission" date="2023-11" db="EMBL/GenBank/DDBJ databases">
        <title>MicrobeMod: A computational toolkit for identifying prokaryotic methylation and restriction-modification with nanopore sequencing.</title>
        <authorList>
            <person name="Crits-Christoph A."/>
            <person name="Kang S.C."/>
            <person name="Lee H."/>
            <person name="Ostrov N."/>
        </authorList>
    </citation>
    <scope>NUCLEOTIDE SEQUENCE [LARGE SCALE GENOMIC DNA]</scope>
    <source>
        <strain evidence="1 2">ATCC 25935</strain>
    </source>
</reference>
<organism evidence="1 2">
    <name type="scientific">Duganella zoogloeoides</name>
    <dbReference type="NCBI Taxonomy" id="75659"/>
    <lineage>
        <taxon>Bacteria</taxon>
        <taxon>Pseudomonadati</taxon>
        <taxon>Pseudomonadota</taxon>
        <taxon>Betaproteobacteria</taxon>
        <taxon>Burkholderiales</taxon>
        <taxon>Oxalobacteraceae</taxon>
        <taxon>Telluria group</taxon>
        <taxon>Duganella</taxon>
    </lineage>
</organism>
<evidence type="ECO:0008006" key="3">
    <source>
        <dbReference type="Google" id="ProtNLM"/>
    </source>
</evidence>
<protein>
    <recommendedName>
        <fullName evidence="3">DUF2285 domain-containing protein</fullName>
    </recommendedName>
</protein>
<dbReference type="Proteomes" id="UP001326110">
    <property type="component" value="Chromosome"/>
</dbReference>
<proteinExistence type="predicted"/>
<sequence length="87" mass="9943">MTAHVDQVSALIEGFEDPYGLELLSLVHWVMRHDHAAAESAEAAIAAVQAWHLRKKKILKLEHLRSAWDRIHQHLMVFNTQSELQPA</sequence>
<keyword evidence="2" id="KW-1185">Reference proteome</keyword>